<keyword evidence="7" id="KW-1185">Reference proteome</keyword>
<comment type="function">
    <text evidence="5">Bifunctional serine/threonine kinase and phosphorylase involved in the regulation of the pyruvate, phosphate dikinase (PPDK) by catalyzing its phosphorylation/dephosphorylation.</text>
</comment>
<keyword evidence="1 5" id="KW-0723">Serine/threonine-protein kinase</keyword>
<evidence type="ECO:0000256" key="5">
    <source>
        <dbReference type="HAMAP-Rule" id="MF_00921"/>
    </source>
</evidence>
<dbReference type="OrthoDB" id="9782201at2"/>
<dbReference type="GO" id="GO:0016776">
    <property type="term" value="F:phosphotransferase activity, phosphate group as acceptor"/>
    <property type="evidence" value="ECO:0007669"/>
    <property type="project" value="UniProtKB-UniRule"/>
</dbReference>
<comment type="similarity">
    <text evidence="5">Belongs to the pyruvate, phosphate/water dikinase regulatory protein family. PDRP subfamily.</text>
</comment>
<comment type="catalytic activity">
    <reaction evidence="5">
        <text>N(tele)-phospho-L-histidyl/L-threonyl-[pyruvate, phosphate dikinase] + ADP = N(tele)-phospho-L-histidyl/O-phospho-L-threonyl-[pyruvate, phosphate dikinase] + AMP + H(+)</text>
        <dbReference type="Rhea" id="RHEA:43692"/>
        <dbReference type="Rhea" id="RHEA-COMP:10650"/>
        <dbReference type="Rhea" id="RHEA-COMP:10651"/>
        <dbReference type="ChEBI" id="CHEBI:15378"/>
        <dbReference type="ChEBI" id="CHEBI:30013"/>
        <dbReference type="ChEBI" id="CHEBI:61977"/>
        <dbReference type="ChEBI" id="CHEBI:83586"/>
        <dbReference type="ChEBI" id="CHEBI:456215"/>
        <dbReference type="ChEBI" id="CHEBI:456216"/>
        <dbReference type="EC" id="2.7.11.32"/>
    </reaction>
</comment>
<proteinExistence type="inferred from homology"/>
<dbReference type="eggNOG" id="COG1806">
    <property type="taxonomic scope" value="Bacteria"/>
</dbReference>
<name>F6DMX9_DESRL</name>
<evidence type="ECO:0000256" key="1">
    <source>
        <dbReference type="ARBA" id="ARBA00022527"/>
    </source>
</evidence>
<dbReference type="GO" id="GO:0004674">
    <property type="term" value="F:protein serine/threonine kinase activity"/>
    <property type="evidence" value="ECO:0007669"/>
    <property type="project" value="UniProtKB-UniRule"/>
</dbReference>
<accession>F6DMX9</accession>
<reference evidence="6 7" key="2">
    <citation type="journal article" date="2012" name="Stand. Genomic Sci.">
        <title>Complete genome sequence of the sulfate-reducing firmicute Desulfotomaculum ruminis type strain (DL(T)).</title>
        <authorList>
            <person name="Spring S."/>
            <person name="Visser M."/>
            <person name="Lu M."/>
            <person name="Copeland A."/>
            <person name="Lapidus A."/>
            <person name="Lucas S."/>
            <person name="Cheng J.F."/>
            <person name="Han C."/>
            <person name="Tapia R."/>
            <person name="Goodwin L.A."/>
            <person name="Pitluck S."/>
            <person name="Ivanova N."/>
            <person name="Land M."/>
            <person name="Hauser L."/>
            <person name="Larimer F."/>
            <person name="Rohde M."/>
            <person name="Goker M."/>
            <person name="Detter J.C."/>
            <person name="Kyrpides N.C."/>
            <person name="Woyke T."/>
            <person name="Schaap P.J."/>
            <person name="Plugge C.M."/>
            <person name="Muyzer G."/>
            <person name="Kuever J."/>
            <person name="Pereira I.A."/>
            <person name="Parshina S.N."/>
            <person name="Bernier-Latmani R."/>
            <person name="Stams A.J."/>
            <person name="Klenk H.P."/>
        </authorList>
    </citation>
    <scope>NUCLEOTIDE SEQUENCE [LARGE SCALE GENOMIC DNA]</scope>
    <source>
        <strain evidence="7">ATCC 23193 / DSM 2154 / NCIB 8452 / DL</strain>
    </source>
</reference>
<evidence type="ECO:0000313" key="6">
    <source>
        <dbReference type="EMBL" id="AEG59437.1"/>
    </source>
</evidence>
<dbReference type="PANTHER" id="PTHR31756:SF3">
    <property type="entry name" value="PYRUVATE, PHOSPHATE DIKINASE REGULATORY PROTEIN 1, CHLOROPLASTIC"/>
    <property type="match status" value="1"/>
</dbReference>
<dbReference type="EC" id="2.7.11.32" evidence="5"/>
<dbReference type="HOGENOM" id="CLU_046206_2_1_9"/>
<evidence type="ECO:0000256" key="3">
    <source>
        <dbReference type="ARBA" id="ARBA00022741"/>
    </source>
</evidence>
<organism evidence="6 7">
    <name type="scientific">Desulforamulus ruminis (strain ATCC 23193 / DSM 2154 / NCIMB 8452 / DL)</name>
    <name type="common">Desulfotomaculum ruminis</name>
    <dbReference type="NCBI Taxonomy" id="696281"/>
    <lineage>
        <taxon>Bacteria</taxon>
        <taxon>Bacillati</taxon>
        <taxon>Bacillota</taxon>
        <taxon>Clostridia</taxon>
        <taxon>Eubacteriales</taxon>
        <taxon>Peptococcaceae</taxon>
        <taxon>Desulforamulus</taxon>
    </lineage>
</organism>
<dbReference type="Pfam" id="PF03618">
    <property type="entry name" value="Kinase-PPPase"/>
    <property type="match status" value="1"/>
</dbReference>
<dbReference type="GO" id="GO:0043531">
    <property type="term" value="F:ADP binding"/>
    <property type="evidence" value="ECO:0007669"/>
    <property type="project" value="UniProtKB-UniRule"/>
</dbReference>
<gene>
    <name evidence="6" type="ordered locus">Desru_1162</name>
</gene>
<dbReference type="STRING" id="696281.Desru_1162"/>
<dbReference type="RefSeq" id="WP_013841208.1">
    <property type="nucleotide sequence ID" value="NC_015589.1"/>
</dbReference>
<evidence type="ECO:0000256" key="4">
    <source>
        <dbReference type="ARBA" id="ARBA00022777"/>
    </source>
</evidence>
<dbReference type="InterPro" id="IPR005177">
    <property type="entry name" value="Kinase-pyrophosphorylase"/>
</dbReference>
<dbReference type="PANTHER" id="PTHR31756">
    <property type="entry name" value="PYRUVATE, PHOSPHATE DIKINASE REGULATORY PROTEIN 1, CHLOROPLASTIC"/>
    <property type="match status" value="1"/>
</dbReference>
<dbReference type="KEGG" id="dru:Desru_1162"/>
<dbReference type="HAMAP" id="MF_00921">
    <property type="entry name" value="PDRP"/>
    <property type="match status" value="1"/>
</dbReference>
<dbReference type="EC" id="2.7.4.27" evidence="5"/>
<dbReference type="NCBIfam" id="NF003742">
    <property type="entry name" value="PRK05339.1"/>
    <property type="match status" value="1"/>
</dbReference>
<protein>
    <recommendedName>
        <fullName evidence="5">Putative pyruvate, phosphate dikinase regulatory protein</fullName>
        <shortName evidence="5">PPDK regulatory protein</shortName>
        <ecNumber evidence="5">2.7.11.32</ecNumber>
        <ecNumber evidence="5">2.7.4.27</ecNumber>
    </recommendedName>
</protein>
<keyword evidence="3 5" id="KW-0547">Nucleotide-binding</keyword>
<dbReference type="EMBL" id="CP002780">
    <property type="protein sequence ID" value="AEG59437.1"/>
    <property type="molecule type" value="Genomic_DNA"/>
</dbReference>
<feature type="binding site" evidence="5">
    <location>
        <begin position="167"/>
        <end position="174"/>
    </location>
    <ligand>
        <name>ADP</name>
        <dbReference type="ChEBI" id="CHEBI:456216"/>
    </ligand>
</feature>
<sequence>MWSWEKDHEEGLIIIAPKNDTPVVYIVSDSIGETAELVAKAAVSQFNGGNVQIRRVPYVNDPQDIVNIVDEARGENCIIAFTLVLPELREVLVREADKHHIPMVDIMGPFLDALTLITSGPPKLEPGLVRKLDEEYFRRVEAIEFAVKYDDGKDPRGILRADLVVLGVSRTSKTPLSMYLAHKRIKAANVPLVPEVAPPQEIFNLPPHKTIGLTIKPGQLNIIRTERLKTLGLTSHADYASPERILKELEYAESIMKRVGCPIIDVTNKAVEETASKVLEIYYRGERHNHR</sequence>
<dbReference type="InterPro" id="IPR026565">
    <property type="entry name" value="PPDK_reg"/>
</dbReference>
<evidence type="ECO:0000313" key="7">
    <source>
        <dbReference type="Proteomes" id="UP000009234"/>
    </source>
</evidence>
<dbReference type="Proteomes" id="UP000009234">
    <property type="component" value="Chromosome"/>
</dbReference>
<comment type="catalytic activity">
    <reaction evidence="5">
        <text>N(tele)-phospho-L-histidyl/O-phospho-L-threonyl-[pyruvate, phosphate dikinase] + phosphate + H(+) = N(tele)-phospho-L-histidyl/L-threonyl-[pyruvate, phosphate dikinase] + diphosphate</text>
        <dbReference type="Rhea" id="RHEA:43696"/>
        <dbReference type="Rhea" id="RHEA-COMP:10650"/>
        <dbReference type="Rhea" id="RHEA-COMP:10651"/>
        <dbReference type="ChEBI" id="CHEBI:15378"/>
        <dbReference type="ChEBI" id="CHEBI:30013"/>
        <dbReference type="ChEBI" id="CHEBI:33019"/>
        <dbReference type="ChEBI" id="CHEBI:43474"/>
        <dbReference type="ChEBI" id="CHEBI:61977"/>
        <dbReference type="ChEBI" id="CHEBI:83586"/>
        <dbReference type="EC" id="2.7.4.27"/>
    </reaction>
</comment>
<keyword evidence="2 5" id="KW-0808">Transferase</keyword>
<dbReference type="GO" id="GO:0005524">
    <property type="term" value="F:ATP binding"/>
    <property type="evidence" value="ECO:0007669"/>
    <property type="project" value="InterPro"/>
</dbReference>
<keyword evidence="4 5" id="KW-0418">Kinase</keyword>
<evidence type="ECO:0000256" key="2">
    <source>
        <dbReference type="ARBA" id="ARBA00022679"/>
    </source>
</evidence>
<reference evidence="7" key="1">
    <citation type="submission" date="2011-05" db="EMBL/GenBank/DDBJ databases">
        <title>Complete sequence of Desulfotomaculum ruminis DSM 2154.</title>
        <authorList>
            <person name="Lucas S."/>
            <person name="Copeland A."/>
            <person name="Lapidus A."/>
            <person name="Cheng J.-F."/>
            <person name="Goodwin L."/>
            <person name="Pitluck S."/>
            <person name="Lu M."/>
            <person name="Detter J.C."/>
            <person name="Han C."/>
            <person name="Tapia R."/>
            <person name="Land M."/>
            <person name="Hauser L."/>
            <person name="Kyrpides N."/>
            <person name="Ivanova N."/>
            <person name="Mikhailova N."/>
            <person name="Pagani I."/>
            <person name="Stams A.J.M."/>
            <person name="Plugge C.M."/>
            <person name="Muyzer G."/>
            <person name="Kuever J."/>
            <person name="Parshina S.N."/>
            <person name="Ivanova A.E."/>
            <person name="Nazina T.N."/>
            <person name="Brambilla E."/>
            <person name="Spring S."/>
            <person name="Klenk H.-P."/>
            <person name="Woyke T."/>
        </authorList>
    </citation>
    <scope>NUCLEOTIDE SEQUENCE [LARGE SCALE GENOMIC DNA]</scope>
    <source>
        <strain evidence="7">ATCC 23193 / DSM 2154 / NCIB 8452 / DL</strain>
    </source>
</reference>
<dbReference type="AlphaFoldDB" id="F6DMX9"/>